<evidence type="ECO:0000313" key="4">
    <source>
        <dbReference type="Proteomes" id="UP001160130"/>
    </source>
</evidence>
<name>A0ABT6L4Y1_9MYCO</name>
<dbReference type="Proteomes" id="UP001160130">
    <property type="component" value="Unassembled WGS sequence"/>
</dbReference>
<keyword evidence="4" id="KW-1185">Reference proteome</keyword>
<organism evidence="3 4">
    <name type="scientific">Mycolicibacterium frederiksbergense</name>
    <dbReference type="NCBI Taxonomy" id="117567"/>
    <lineage>
        <taxon>Bacteria</taxon>
        <taxon>Bacillati</taxon>
        <taxon>Actinomycetota</taxon>
        <taxon>Actinomycetes</taxon>
        <taxon>Mycobacteriales</taxon>
        <taxon>Mycobacteriaceae</taxon>
        <taxon>Mycolicibacterium</taxon>
    </lineage>
</organism>
<dbReference type="RefSeq" id="WP_280833871.1">
    <property type="nucleotide sequence ID" value="NZ_JARXVE010000006.1"/>
</dbReference>
<feature type="transmembrane region" description="Helical" evidence="2">
    <location>
        <begin position="67"/>
        <end position="91"/>
    </location>
</feature>
<comment type="caution">
    <text evidence="3">The sequence shown here is derived from an EMBL/GenBank/DDBJ whole genome shotgun (WGS) entry which is preliminary data.</text>
</comment>
<keyword evidence="2" id="KW-1133">Transmembrane helix</keyword>
<reference evidence="3 4" key="1">
    <citation type="submission" date="2023-04" db="EMBL/GenBank/DDBJ databases">
        <title>Forest soil microbial communities from Buena Vista Peninsula, Colon Province, Panama.</title>
        <authorList>
            <person name="Bouskill N."/>
        </authorList>
    </citation>
    <scope>NUCLEOTIDE SEQUENCE [LARGE SCALE GENOMIC DNA]</scope>
    <source>
        <strain evidence="3 4">AC80</strain>
    </source>
</reference>
<feature type="region of interest" description="Disordered" evidence="1">
    <location>
        <begin position="1"/>
        <end position="58"/>
    </location>
</feature>
<keyword evidence="2" id="KW-0472">Membrane</keyword>
<feature type="compositionally biased region" description="Pro residues" evidence="1">
    <location>
        <begin position="40"/>
        <end position="58"/>
    </location>
</feature>
<evidence type="ECO:0000256" key="2">
    <source>
        <dbReference type="SAM" id="Phobius"/>
    </source>
</evidence>
<dbReference type="EMBL" id="JARXVE010000006">
    <property type="protein sequence ID" value="MDH6197267.1"/>
    <property type="molecule type" value="Genomic_DNA"/>
</dbReference>
<proteinExistence type="predicted"/>
<feature type="compositionally biased region" description="Pro residues" evidence="1">
    <location>
        <begin position="1"/>
        <end position="18"/>
    </location>
</feature>
<evidence type="ECO:0000256" key="1">
    <source>
        <dbReference type="SAM" id="MobiDB-lite"/>
    </source>
</evidence>
<accession>A0ABT6L4Y1</accession>
<sequence length="197" mass="20935">MTFPPGPQDPWSSAPPPQQFGAPHHQGGPNPFGMPGQPYGSPPPYPASSPYGYPAPPPGGSNGKRTAWIIGGIGGAIILLVVIVVVFVVGVGSPSDKRAIKQVYEDVSKSGSVSNSIQFFCTADQKLMKKYIGRMDPELLEIEERPNAEITEVKVDGDRAIATITTDGGPDVTAYFRKEDGDWKLCNSDDPSVIPPS</sequence>
<evidence type="ECO:0000313" key="3">
    <source>
        <dbReference type="EMBL" id="MDH6197267.1"/>
    </source>
</evidence>
<keyword evidence="2" id="KW-0812">Transmembrane</keyword>
<gene>
    <name evidence="3" type="ORF">M2272_003920</name>
</gene>
<protein>
    <recommendedName>
        <fullName evidence="5">DUF4878 domain-containing protein</fullName>
    </recommendedName>
</protein>
<evidence type="ECO:0008006" key="5">
    <source>
        <dbReference type="Google" id="ProtNLM"/>
    </source>
</evidence>